<dbReference type="Proteomes" id="UP001202031">
    <property type="component" value="Unassembled WGS sequence"/>
</dbReference>
<dbReference type="SMART" id="SM00387">
    <property type="entry name" value="HATPase_c"/>
    <property type="match status" value="1"/>
</dbReference>
<evidence type="ECO:0000256" key="8">
    <source>
        <dbReference type="ARBA" id="ARBA00023012"/>
    </source>
</evidence>
<feature type="domain" description="Histidine kinase" evidence="10">
    <location>
        <begin position="606"/>
        <end position="837"/>
    </location>
</feature>
<evidence type="ECO:0000259" key="10">
    <source>
        <dbReference type="PROSITE" id="PS50109"/>
    </source>
</evidence>
<dbReference type="Pfam" id="PF13589">
    <property type="entry name" value="HATPase_c_3"/>
    <property type="match status" value="1"/>
</dbReference>
<comment type="caution">
    <text evidence="11">The sequence shown here is derived from an EMBL/GenBank/DDBJ whole genome shotgun (WGS) entry which is preliminary data.</text>
</comment>
<feature type="coiled-coil region" evidence="9">
    <location>
        <begin position="573"/>
        <end position="635"/>
    </location>
</feature>
<protein>
    <recommendedName>
        <fullName evidence="2">histidine kinase</fullName>
        <ecNumber evidence="2">2.7.13.3</ecNumber>
    </recommendedName>
</protein>
<comment type="catalytic activity">
    <reaction evidence="1">
        <text>ATP + protein L-histidine = ADP + protein N-phospho-L-histidine.</text>
        <dbReference type="EC" id="2.7.13.3"/>
    </reaction>
</comment>
<dbReference type="RefSeq" id="WP_102728989.1">
    <property type="nucleotide sequence ID" value="NZ_CP072027.1"/>
</dbReference>
<evidence type="ECO:0000256" key="1">
    <source>
        <dbReference type="ARBA" id="ARBA00000085"/>
    </source>
</evidence>
<reference evidence="11 12" key="1">
    <citation type="submission" date="2022-03" db="EMBL/GenBank/DDBJ databases">
        <title>Taxonomic description of new species and reclassification of some bacterial strains.</title>
        <authorList>
            <person name="Ndongo S."/>
        </authorList>
    </citation>
    <scope>NUCLEOTIDE SEQUENCE [LARGE SCALE GENOMIC DNA]</scope>
    <source>
        <strain evidence="11 12">Marseille-P6666</strain>
    </source>
</reference>
<keyword evidence="12" id="KW-1185">Reference proteome</keyword>
<evidence type="ECO:0000256" key="6">
    <source>
        <dbReference type="ARBA" id="ARBA00022777"/>
    </source>
</evidence>
<evidence type="ECO:0000256" key="2">
    <source>
        <dbReference type="ARBA" id="ARBA00012438"/>
    </source>
</evidence>
<evidence type="ECO:0000256" key="9">
    <source>
        <dbReference type="SAM" id="Coils"/>
    </source>
</evidence>
<keyword evidence="3" id="KW-0597">Phosphoprotein</keyword>
<accession>A0ABT0RAG4</accession>
<evidence type="ECO:0000256" key="3">
    <source>
        <dbReference type="ARBA" id="ARBA00022553"/>
    </source>
</evidence>
<dbReference type="InterPro" id="IPR005467">
    <property type="entry name" value="His_kinase_dom"/>
</dbReference>
<dbReference type="PANTHER" id="PTHR43065">
    <property type="entry name" value="SENSOR HISTIDINE KINASE"/>
    <property type="match status" value="1"/>
</dbReference>
<dbReference type="SUPFAM" id="SSF55874">
    <property type="entry name" value="ATPase domain of HSP90 chaperone/DNA topoisomerase II/histidine kinase"/>
    <property type="match status" value="2"/>
</dbReference>
<dbReference type="PANTHER" id="PTHR43065:SF10">
    <property type="entry name" value="PEROXIDE STRESS-ACTIVATED HISTIDINE KINASE MAK3"/>
    <property type="match status" value="1"/>
</dbReference>
<keyword evidence="4" id="KW-0808">Transferase</keyword>
<keyword evidence="5" id="KW-0547">Nucleotide-binding</keyword>
<dbReference type="EC" id="2.7.13.3" evidence="2"/>
<evidence type="ECO:0000256" key="7">
    <source>
        <dbReference type="ARBA" id="ARBA00022840"/>
    </source>
</evidence>
<dbReference type="EMBL" id="JAMGSI010000002">
    <property type="protein sequence ID" value="MCL6657922.1"/>
    <property type="molecule type" value="Genomic_DNA"/>
</dbReference>
<dbReference type="Pfam" id="PF02518">
    <property type="entry name" value="HATPase_c"/>
    <property type="match status" value="1"/>
</dbReference>
<dbReference type="InterPro" id="IPR004358">
    <property type="entry name" value="Sig_transdc_His_kin-like_C"/>
</dbReference>
<gene>
    <name evidence="11" type="ORF">M8N44_11440</name>
</gene>
<proteinExistence type="predicted"/>
<evidence type="ECO:0000256" key="5">
    <source>
        <dbReference type="ARBA" id="ARBA00022741"/>
    </source>
</evidence>
<evidence type="ECO:0000313" key="11">
    <source>
        <dbReference type="EMBL" id="MCL6657922.1"/>
    </source>
</evidence>
<sequence>MERLPFTVSARTARLIGRENVASARGAIIELVKNSYDADSKKCLIIFDIPLTNETKILSCEKWNIVLTRVEQTGLSKEELNSYFEVNFNVAKKRANLTAQQDLDYNNFCKKLSSIYIIDNGEGMSSDVVKDHWMVIGTQNKLINFKSNIKDRIKSGAKGIGRFALDRLGEQCEMISFTKKKHLQAIKWTVNWNEFDGEGKKIEDVSAILENINDSNYFECLLQHYPALSKRSLENLSEMSTGTCLRITQLRDDWFSKDITNLFNDLVILTPPLGNEEFSIIFEHIQQPHEYGKVLSSICDDFDYKLRADVNVDGKLNLHIIRREYDVNKIPDDFFERGKMKKFPYRRSEFSDKGFALTKSIFTLLPGMPHEQIAKLGPFSLTLYYLKRSVRPKDISLYFYRNINYQSGQRQQWLETFKGIKIFRDNFRVRPYGDPRESAFDWLSLGPRKAKSPAGVGRNLGGYRMEVNNLSGVIEISRLLNPCFEDKSSREGLQEGDAFNLFKMLIIEIIAELEKDRSTIVKELKSYSKEQSKINIPEEIKTGERLVEELTNSETLLDPQDLDPKVIAMAKYARQQRDKVLELERTIREEQSLLRAMASNGLVMATFGHDFSQQLAIQETRMLRLKKTLERHLKEEDLLQKGCQDSLNPFRMIEDYKDDDRKIAAWIDFAKRVARKDKRNRKQISLKNYFLKLQKNWEPFLSVKGIALSCDTPENVFIQSLEIDLDSIFNNLIINSIDAFSLSTNKREIFIKCTIEDNPKVIKFTYRDNGPGLSLDLNPPEIIFDPLITTKRDVKTGEPIGTGLGMWIVKTIIHNYGGEISLNRNLKGFCMYFTMLY</sequence>
<dbReference type="GO" id="GO:0005524">
    <property type="term" value="F:ATP binding"/>
    <property type="evidence" value="ECO:0007669"/>
    <property type="project" value="UniProtKB-KW"/>
</dbReference>
<keyword evidence="9" id="KW-0175">Coiled coil</keyword>
<keyword evidence="8" id="KW-0902">Two-component regulatory system</keyword>
<keyword evidence="6" id="KW-0418">Kinase</keyword>
<dbReference type="PRINTS" id="PR00344">
    <property type="entry name" value="BCTRLSENSOR"/>
</dbReference>
<dbReference type="PROSITE" id="PS50109">
    <property type="entry name" value="HIS_KIN"/>
    <property type="match status" value="1"/>
</dbReference>
<keyword evidence="7 11" id="KW-0067">ATP-binding</keyword>
<dbReference type="InterPro" id="IPR003594">
    <property type="entry name" value="HATPase_dom"/>
</dbReference>
<organism evidence="11 12">
    <name type="scientific">Akkermansia massiliensis</name>
    <dbReference type="NCBI Taxonomy" id="2927224"/>
    <lineage>
        <taxon>Bacteria</taxon>
        <taxon>Pseudomonadati</taxon>
        <taxon>Verrucomicrobiota</taxon>
        <taxon>Verrucomicrobiia</taxon>
        <taxon>Verrucomicrobiales</taxon>
        <taxon>Akkermansiaceae</taxon>
        <taxon>Akkermansia</taxon>
    </lineage>
</organism>
<dbReference type="GeneID" id="84024484"/>
<name>A0ABT0RAG4_9BACT</name>
<dbReference type="InterPro" id="IPR036890">
    <property type="entry name" value="HATPase_C_sf"/>
</dbReference>
<evidence type="ECO:0000313" key="12">
    <source>
        <dbReference type="Proteomes" id="UP001202031"/>
    </source>
</evidence>
<dbReference type="Gene3D" id="3.30.565.10">
    <property type="entry name" value="Histidine kinase-like ATPase, C-terminal domain"/>
    <property type="match status" value="2"/>
</dbReference>
<evidence type="ECO:0000256" key="4">
    <source>
        <dbReference type="ARBA" id="ARBA00022679"/>
    </source>
</evidence>